<name>A0A7W8XHG1_9HYPH</name>
<dbReference type="PANTHER" id="PTHR43684">
    <property type="match status" value="1"/>
</dbReference>
<keyword evidence="2" id="KW-0576">Peroxisome</keyword>
<dbReference type="PANTHER" id="PTHR43684:SF1">
    <property type="entry name" value="ENOYL-COA DELTA ISOMERASE 2"/>
    <property type="match status" value="1"/>
</dbReference>
<reference evidence="4 5" key="1">
    <citation type="submission" date="2020-08" db="EMBL/GenBank/DDBJ databases">
        <title>Genomic Encyclopedia of Type Strains, Phase IV (KMG-V): Genome sequencing to study the core and pangenomes of soil and plant-associated prokaryotes.</title>
        <authorList>
            <person name="Whitman W."/>
        </authorList>
    </citation>
    <scope>NUCLEOTIDE SEQUENCE [LARGE SCALE GENOMIC DNA]</scope>
    <source>
        <strain evidence="4 5">SEMIA 4034</strain>
    </source>
</reference>
<dbReference type="NCBIfam" id="NF004681">
    <property type="entry name" value="PRK06023.1"/>
    <property type="match status" value="1"/>
</dbReference>
<dbReference type="Gene3D" id="3.90.226.10">
    <property type="entry name" value="2-enoyl-CoA Hydratase, Chain A, domain 1"/>
    <property type="match status" value="1"/>
</dbReference>
<dbReference type="InterPro" id="IPR001753">
    <property type="entry name" value="Enoyl-CoA_hydra/iso"/>
</dbReference>
<dbReference type="SUPFAM" id="SSF52096">
    <property type="entry name" value="ClpP/crotonase"/>
    <property type="match status" value="1"/>
</dbReference>
<evidence type="ECO:0000256" key="1">
    <source>
        <dbReference type="ARBA" id="ARBA00004275"/>
    </source>
</evidence>
<evidence type="ECO:0000313" key="5">
    <source>
        <dbReference type="Proteomes" id="UP000528824"/>
    </source>
</evidence>
<dbReference type="InterPro" id="IPR051053">
    <property type="entry name" value="ECH/Chromodomain_protein"/>
</dbReference>
<evidence type="ECO:0000256" key="3">
    <source>
        <dbReference type="ARBA" id="ARBA00023235"/>
    </source>
</evidence>
<comment type="caution">
    <text evidence="4">The sequence shown here is derived from an EMBL/GenBank/DDBJ whole genome shotgun (WGS) entry which is preliminary data.</text>
</comment>
<gene>
    <name evidence="4" type="ORF">GGI59_004615</name>
</gene>
<dbReference type="Pfam" id="PF00378">
    <property type="entry name" value="ECH_1"/>
    <property type="match status" value="1"/>
</dbReference>
<evidence type="ECO:0000256" key="2">
    <source>
        <dbReference type="ARBA" id="ARBA00023140"/>
    </source>
</evidence>
<accession>A0A7W8XHG1</accession>
<protein>
    <submittedName>
        <fullName evidence="4">Enoyl-CoA hydratase/carnithine racemase</fullName>
    </submittedName>
</protein>
<sequence>MTPEKNLMTDHIIVEQPSAHPGVQLIRFNRPEKKNAFTRAMYRTMTDALTAANADANIRVTVFLGTEGSFSAGNDIGDFLATAMGGSMGDELIDFLYALARSEKPLVSGVDGLAIGIGTTLNLHCDLTIASDRSQFRTPFVDLALVPEAASSLIAPRIMGHQRAFAMLAAGEAFSAEEAREAGLIWKVTTPDEVENAALAAATKLAAKPPEALKIARDLICGSREEVIARIDVEARHFATRLKSAEARAAFEAFMRR</sequence>
<evidence type="ECO:0000313" key="4">
    <source>
        <dbReference type="EMBL" id="MBB5562925.1"/>
    </source>
</evidence>
<proteinExistence type="predicted"/>
<organism evidence="4 5">
    <name type="scientific">Rhizobium lentis</name>
    <dbReference type="NCBI Taxonomy" id="1138194"/>
    <lineage>
        <taxon>Bacteria</taxon>
        <taxon>Pseudomonadati</taxon>
        <taxon>Pseudomonadota</taxon>
        <taxon>Alphaproteobacteria</taxon>
        <taxon>Hyphomicrobiales</taxon>
        <taxon>Rhizobiaceae</taxon>
        <taxon>Rhizobium/Agrobacterium group</taxon>
        <taxon>Rhizobium</taxon>
    </lineage>
</organism>
<keyword evidence="5" id="KW-1185">Reference proteome</keyword>
<dbReference type="Proteomes" id="UP000528824">
    <property type="component" value="Unassembled WGS sequence"/>
</dbReference>
<dbReference type="InterPro" id="IPR029045">
    <property type="entry name" value="ClpP/crotonase-like_dom_sf"/>
</dbReference>
<dbReference type="AlphaFoldDB" id="A0A7W8XHG1"/>
<comment type="subcellular location">
    <subcellularLocation>
        <location evidence="1">Peroxisome</location>
    </subcellularLocation>
</comment>
<keyword evidence="3" id="KW-0413">Isomerase</keyword>
<dbReference type="CDD" id="cd06558">
    <property type="entry name" value="crotonase-like"/>
    <property type="match status" value="1"/>
</dbReference>
<dbReference type="EMBL" id="JACHBC010000010">
    <property type="protein sequence ID" value="MBB5562925.1"/>
    <property type="molecule type" value="Genomic_DNA"/>
</dbReference>
<dbReference type="GO" id="GO:0004165">
    <property type="term" value="F:delta(3)-delta(2)-enoyl-CoA isomerase activity"/>
    <property type="evidence" value="ECO:0007669"/>
    <property type="project" value="UniProtKB-ARBA"/>
</dbReference>